<proteinExistence type="predicted"/>
<dbReference type="AlphaFoldDB" id="A0A0M0KHT0"/>
<accession>A0A0M0KHT0</accession>
<reference evidence="1" key="1">
    <citation type="submission" date="2015-08" db="EMBL/GenBank/DDBJ databases">
        <title>Complete DNA Sequence of Pseudomonas syringae pv. actinidiae, the Causal Agent of Kiwifruit Canker Disease.</title>
        <authorList>
            <person name="Rikkerink E.H.A."/>
            <person name="Fineran P.C."/>
        </authorList>
    </citation>
    <scope>NUCLEOTIDE SEQUENCE</scope>
    <source>
        <strain evidence="1">DSM 13666</strain>
    </source>
</reference>
<protein>
    <submittedName>
        <fullName evidence="1">Uncharacterized protein</fullName>
    </submittedName>
</protein>
<gene>
    <name evidence="1" type="ORF">AMD02_05385</name>
</gene>
<comment type="caution">
    <text evidence="1">The sequence shown here is derived from an EMBL/GenBank/DDBJ whole genome shotgun (WGS) entry which is preliminary data.</text>
</comment>
<dbReference type="PATRIC" id="fig|136160.3.peg.1367"/>
<sequence>MDLPSFVFFFLTRCKINEHKKSVFFLLYRGGRKVATSFSLFKKMNFDKRGKLNEIFMTLFDIMGHYDGKVGGC</sequence>
<dbReference type="EMBL" id="LILD01000001">
    <property type="protein sequence ID" value="KOO38359.1"/>
    <property type="molecule type" value="Genomic_DNA"/>
</dbReference>
<name>A0A0M0KHT0_ALKHA</name>
<organism evidence="1">
    <name type="scientific">Halalkalibacterium halodurans</name>
    <name type="common">Bacillus halodurans</name>
    <dbReference type="NCBI Taxonomy" id="86665"/>
    <lineage>
        <taxon>Bacteria</taxon>
        <taxon>Bacillati</taxon>
        <taxon>Bacillota</taxon>
        <taxon>Bacilli</taxon>
        <taxon>Bacillales</taxon>
        <taxon>Bacillaceae</taxon>
        <taxon>Halalkalibacterium (ex Joshi et al. 2022)</taxon>
    </lineage>
</organism>
<evidence type="ECO:0000313" key="1">
    <source>
        <dbReference type="EMBL" id="KOO38359.1"/>
    </source>
</evidence>